<evidence type="ECO:0000313" key="2">
    <source>
        <dbReference type="EnsemblProtists" id="PYU1_T007679"/>
    </source>
</evidence>
<protein>
    <submittedName>
        <fullName evidence="2">Uncharacterized protein</fullName>
    </submittedName>
</protein>
<dbReference type="AlphaFoldDB" id="K3WRT5"/>
<dbReference type="InParanoid" id="K3WRT5"/>
<reference evidence="2" key="3">
    <citation type="submission" date="2015-02" db="UniProtKB">
        <authorList>
            <consortium name="EnsemblProtists"/>
        </authorList>
    </citation>
    <scope>IDENTIFICATION</scope>
    <source>
        <strain evidence="2">DAOM BR144</strain>
    </source>
</reference>
<dbReference type="Proteomes" id="UP000019132">
    <property type="component" value="Unassembled WGS sequence"/>
</dbReference>
<sequence length="125" mass="14001">MDTPRHRRRKKKASERKERGKHDDDVKLLQVIRQTASGPSSSKTRLHAGTQRRHPLILPAAAAGASSVSLLSFMKPLSTGYDGDRANNSNQFYRGWTGHNALAKDEPRKKALTRLEILAKEQESD</sequence>
<keyword evidence="3" id="KW-1185">Reference proteome</keyword>
<feature type="region of interest" description="Disordered" evidence="1">
    <location>
        <begin position="1"/>
        <end position="25"/>
    </location>
</feature>
<accession>K3WRT5</accession>
<feature type="compositionally biased region" description="Basic and acidic residues" evidence="1">
    <location>
        <begin position="15"/>
        <end position="25"/>
    </location>
</feature>
<reference evidence="3" key="2">
    <citation type="submission" date="2010-04" db="EMBL/GenBank/DDBJ databases">
        <authorList>
            <person name="Buell R."/>
            <person name="Hamilton J."/>
            <person name="Hostetler J."/>
        </authorList>
    </citation>
    <scope>NUCLEOTIDE SEQUENCE [LARGE SCALE GENOMIC DNA]</scope>
    <source>
        <strain evidence="3">DAOM:BR144</strain>
    </source>
</reference>
<dbReference type="EnsemblProtists" id="PYU1_T007679">
    <property type="protein sequence ID" value="PYU1_T007679"/>
    <property type="gene ID" value="PYU1_G007663"/>
</dbReference>
<evidence type="ECO:0000256" key="1">
    <source>
        <dbReference type="SAM" id="MobiDB-lite"/>
    </source>
</evidence>
<proteinExistence type="predicted"/>
<dbReference type="EMBL" id="GL376585">
    <property type="status" value="NOT_ANNOTATED_CDS"/>
    <property type="molecule type" value="Genomic_DNA"/>
</dbReference>
<feature type="compositionally biased region" description="Basic residues" evidence="1">
    <location>
        <begin position="1"/>
        <end position="14"/>
    </location>
</feature>
<reference evidence="3" key="1">
    <citation type="journal article" date="2010" name="Genome Biol.">
        <title>Genome sequence of the necrotrophic plant pathogen Pythium ultimum reveals original pathogenicity mechanisms and effector repertoire.</title>
        <authorList>
            <person name="Levesque C.A."/>
            <person name="Brouwer H."/>
            <person name="Cano L."/>
            <person name="Hamilton J.P."/>
            <person name="Holt C."/>
            <person name="Huitema E."/>
            <person name="Raffaele S."/>
            <person name="Robideau G.P."/>
            <person name="Thines M."/>
            <person name="Win J."/>
            <person name="Zerillo M.M."/>
            <person name="Beakes G.W."/>
            <person name="Boore J.L."/>
            <person name="Busam D."/>
            <person name="Dumas B."/>
            <person name="Ferriera S."/>
            <person name="Fuerstenberg S.I."/>
            <person name="Gachon C.M."/>
            <person name="Gaulin E."/>
            <person name="Govers F."/>
            <person name="Grenville-Briggs L."/>
            <person name="Horner N."/>
            <person name="Hostetler J."/>
            <person name="Jiang R.H."/>
            <person name="Johnson J."/>
            <person name="Krajaejun T."/>
            <person name="Lin H."/>
            <person name="Meijer H.J."/>
            <person name="Moore B."/>
            <person name="Morris P."/>
            <person name="Phuntmart V."/>
            <person name="Puiu D."/>
            <person name="Shetty J."/>
            <person name="Stajich J.E."/>
            <person name="Tripathy S."/>
            <person name="Wawra S."/>
            <person name="van West P."/>
            <person name="Whitty B.R."/>
            <person name="Coutinho P.M."/>
            <person name="Henrissat B."/>
            <person name="Martin F."/>
            <person name="Thomas P.D."/>
            <person name="Tyler B.M."/>
            <person name="De Vries R.P."/>
            <person name="Kamoun S."/>
            <person name="Yandell M."/>
            <person name="Tisserat N."/>
            <person name="Buell C.R."/>
        </authorList>
    </citation>
    <scope>NUCLEOTIDE SEQUENCE</scope>
    <source>
        <strain evidence="3">DAOM:BR144</strain>
    </source>
</reference>
<organism evidence="2 3">
    <name type="scientific">Globisporangium ultimum (strain ATCC 200006 / CBS 805.95 / DAOM BR144)</name>
    <name type="common">Pythium ultimum</name>
    <dbReference type="NCBI Taxonomy" id="431595"/>
    <lineage>
        <taxon>Eukaryota</taxon>
        <taxon>Sar</taxon>
        <taxon>Stramenopiles</taxon>
        <taxon>Oomycota</taxon>
        <taxon>Peronosporomycetes</taxon>
        <taxon>Pythiales</taxon>
        <taxon>Pythiaceae</taxon>
        <taxon>Globisporangium</taxon>
    </lineage>
</organism>
<evidence type="ECO:0000313" key="3">
    <source>
        <dbReference type="Proteomes" id="UP000019132"/>
    </source>
</evidence>
<name>K3WRT5_GLOUD</name>
<dbReference type="HOGENOM" id="CLU_1997143_0_0_1"/>
<dbReference type="VEuPathDB" id="FungiDB:PYU1_G007663"/>